<evidence type="ECO:0000313" key="3">
    <source>
        <dbReference type="Proteomes" id="UP000517916"/>
    </source>
</evidence>
<protein>
    <submittedName>
        <fullName evidence="2">Uncharacterized protein</fullName>
    </submittedName>
</protein>
<gene>
    <name evidence="2" type="ORF">BC739_008049</name>
</gene>
<feature type="region of interest" description="Disordered" evidence="1">
    <location>
        <begin position="33"/>
        <end position="55"/>
    </location>
</feature>
<name>A0ABR6BW28_9PSEU</name>
<dbReference type="EMBL" id="JACJID010000007">
    <property type="protein sequence ID" value="MBA8930802.1"/>
    <property type="molecule type" value="Genomic_DNA"/>
</dbReference>
<accession>A0ABR6BW28</accession>
<reference evidence="2 3" key="1">
    <citation type="submission" date="2020-08" db="EMBL/GenBank/DDBJ databases">
        <title>Genomic Encyclopedia of Archaeal and Bacterial Type Strains, Phase II (KMG-II): from individual species to whole genera.</title>
        <authorList>
            <person name="Goeker M."/>
        </authorList>
    </citation>
    <scope>NUCLEOTIDE SEQUENCE [LARGE SCALE GENOMIC DNA]</scope>
    <source>
        <strain evidence="2 3">DSM 43850</strain>
    </source>
</reference>
<feature type="compositionally biased region" description="Low complexity" evidence="1">
    <location>
        <begin position="37"/>
        <end position="55"/>
    </location>
</feature>
<comment type="caution">
    <text evidence="2">The sequence shown here is derived from an EMBL/GenBank/DDBJ whole genome shotgun (WGS) entry which is preliminary data.</text>
</comment>
<proteinExistence type="predicted"/>
<keyword evidence="3" id="KW-1185">Reference proteome</keyword>
<evidence type="ECO:0000313" key="2">
    <source>
        <dbReference type="EMBL" id="MBA8930802.1"/>
    </source>
</evidence>
<sequence>MTSRFPNRCFTFDQFGAPAGLVRSTPPGCLRPTTVPTASAANANHAGAGPAPTAA</sequence>
<dbReference type="Proteomes" id="UP000517916">
    <property type="component" value="Unassembled WGS sequence"/>
</dbReference>
<organism evidence="2 3">
    <name type="scientific">Kutzneria viridogrisea</name>
    <dbReference type="NCBI Taxonomy" id="47990"/>
    <lineage>
        <taxon>Bacteria</taxon>
        <taxon>Bacillati</taxon>
        <taxon>Actinomycetota</taxon>
        <taxon>Actinomycetes</taxon>
        <taxon>Pseudonocardiales</taxon>
        <taxon>Pseudonocardiaceae</taxon>
        <taxon>Kutzneria</taxon>
    </lineage>
</organism>
<evidence type="ECO:0000256" key="1">
    <source>
        <dbReference type="SAM" id="MobiDB-lite"/>
    </source>
</evidence>